<reference evidence="1" key="1">
    <citation type="submission" date="2015-07" db="EMBL/GenBank/DDBJ databases">
        <title>MeaNS - Measles Nucleotide Surveillance Program.</title>
        <authorList>
            <person name="Tran T."/>
            <person name="Druce J."/>
        </authorList>
    </citation>
    <scope>NUCLEOTIDE SEQUENCE</scope>
    <source>
        <strain evidence="1">UCB-OBI-ISO-001</strain>
        <tissue evidence="1">Gonad</tissue>
    </source>
</reference>
<protein>
    <submittedName>
        <fullName evidence="1">Uncharacterized protein</fullName>
    </submittedName>
</protein>
<proteinExistence type="predicted"/>
<accession>A0A0L8G1Y9</accession>
<organism evidence="1">
    <name type="scientific">Octopus bimaculoides</name>
    <name type="common">California two-spotted octopus</name>
    <dbReference type="NCBI Taxonomy" id="37653"/>
    <lineage>
        <taxon>Eukaryota</taxon>
        <taxon>Metazoa</taxon>
        <taxon>Spiralia</taxon>
        <taxon>Lophotrochozoa</taxon>
        <taxon>Mollusca</taxon>
        <taxon>Cephalopoda</taxon>
        <taxon>Coleoidea</taxon>
        <taxon>Octopodiformes</taxon>
        <taxon>Octopoda</taxon>
        <taxon>Incirrata</taxon>
        <taxon>Octopodidae</taxon>
        <taxon>Octopus</taxon>
    </lineage>
</organism>
<gene>
    <name evidence="1" type="ORF">OCBIM_22001784mg</name>
</gene>
<dbReference type="AlphaFoldDB" id="A0A0L8G1Y9"/>
<evidence type="ECO:0000313" key="1">
    <source>
        <dbReference type="EMBL" id="KOF71042.1"/>
    </source>
</evidence>
<sequence length="79" mass="9320">MKTLYFTVILICPNILYKYLNYHQASTSFLILHQFQLTFDLLISPLFPQSKSNITWQIIIQASYIYFMNYITNNEATTG</sequence>
<dbReference type="EMBL" id="KQ424418">
    <property type="protein sequence ID" value="KOF71042.1"/>
    <property type="molecule type" value="Genomic_DNA"/>
</dbReference>
<name>A0A0L8G1Y9_OCTBM</name>